<evidence type="ECO:0000313" key="2">
    <source>
        <dbReference type="Proteomes" id="UP000732378"/>
    </source>
</evidence>
<keyword evidence="2" id="KW-1185">Reference proteome</keyword>
<reference evidence="1 2" key="1">
    <citation type="submission" date="2021-01" db="EMBL/GenBank/DDBJ databases">
        <title>Sequencing the genomes of 1000 actinobacteria strains.</title>
        <authorList>
            <person name="Klenk H.-P."/>
        </authorList>
    </citation>
    <scope>NUCLEOTIDE SEQUENCE [LARGE SCALE GENOMIC DNA]</scope>
    <source>
        <strain evidence="1 2">DSM 18239</strain>
    </source>
</reference>
<sequence>MDGPEPVEDPADLAVAGAAYGVEIDMDATARLLEEHAGLFEP</sequence>
<organism evidence="1 2">
    <name type="scientific">Nocardioides salarius</name>
    <dbReference type="NCBI Taxonomy" id="374513"/>
    <lineage>
        <taxon>Bacteria</taxon>
        <taxon>Bacillati</taxon>
        <taxon>Actinomycetota</taxon>
        <taxon>Actinomycetes</taxon>
        <taxon>Propionibacteriales</taxon>
        <taxon>Nocardioidaceae</taxon>
        <taxon>Nocardioides</taxon>
    </lineage>
</organism>
<proteinExistence type="predicted"/>
<dbReference type="RefSeq" id="WP_264675491.1">
    <property type="nucleotide sequence ID" value="NZ_JACDTV010000008.1"/>
</dbReference>
<dbReference type="Proteomes" id="UP000732378">
    <property type="component" value="Unassembled WGS sequence"/>
</dbReference>
<evidence type="ECO:0000313" key="1">
    <source>
        <dbReference type="EMBL" id="MBM7506645.1"/>
    </source>
</evidence>
<protein>
    <submittedName>
        <fullName evidence="1">Uncharacterized protein</fullName>
    </submittedName>
</protein>
<accession>A0ABS2M652</accession>
<comment type="caution">
    <text evidence="1">The sequence shown here is derived from an EMBL/GenBank/DDBJ whole genome shotgun (WGS) entry which is preliminary data.</text>
</comment>
<gene>
    <name evidence="1" type="ORF">JOE61_000459</name>
</gene>
<name>A0ABS2M652_9ACTN</name>
<dbReference type="EMBL" id="JAFBBZ010000001">
    <property type="protein sequence ID" value="MBM7506645.1"/>
    <property type="molecule type" value="Genomic_DNA"/>
</dbReference>